<feature type="domain" description="Solute-binding protein family 3/N-terminal" evidence="4">
    <location>
        <begin position="28"/>
        <end position="246"/>
    </location>
</feature>
<dbReference type="PANTHER" id="PTHR35936">
    <property type="entry name" value="MEMBRANE-BOUND LYTIC MUREIN TRANSGLYCOSYLASE F"/>
    <property type="match status" value="1"/>
</dbReference>
<keyword evidence="6" id="KW-1185">Reference proteome</keyword>
<sequence length="255" mass="30320">MRWLVILLLFISTFSLSENEDEKVLNIVTGEYPPWISKSMKHGGFAQHMTSEIFERAGYQVSYFYYPWARTFKEAQTDKYHATMLWYYSSERERLFYHSESLYTEEVVFFHLKTTDLKNWHSLEDLKEYRIGATRGYTYTPEFWEAYENGSLNIIANSSDEINFKMLLKKRIDLFISATVPGYSLLLKEFPKDQVETITFYPRAYFSNTNHLLFSKKRADAQELLGIFNKGLLALKKEGTYERYYDLLLEGYYSK</sequence>
<dbReference type="Pfam" id="PF00497">
    <property type="entry name" value="SBP_bac_3"/>
    <property type="match status" value="1"/>
</dbReference>
<protein>
    <submittedName>
        <fullName evidence="5">Transporter substrate-binding domain-containing protein</fullName>
    </submittedName>
</protein>
<dbReference type="SUPFAM" id="SSF53850">
    <property type="entry name" value="Periplasmic binding protein-like II"/>
    <property type="match status" value="1"/>
</dbReference>
<accession>A0ABT5UEL9</accession>
<dbReference type="Proteomes" id="UP001528823">
    <property type="component" value="Unassembled WGS sequence"/>
</dbReference>
<evidence type="ECO:0000256" key="1">
    <source>
        <dbReference type="ARBA" id="ARBA00010333"/>
    </source>
</evidence>
<evidence type="ECO:0000259" key="4">
    <source>
        <dbReference type="Pfam" id="PF00497"/>
    </source>
</evidence>
<evidence type="ECO:0000313" key="5">
    <source>
        <dbReference type="EMBL" id="MDE1464431.1"/>
    </source>
</evidence>
<feature type="chain" id="PRO_5045250363" evidence="3">
    <location>
        <begin position="18"/>
        <end position="255"/>
    </location>
</feature>
<evidence type="ECO:0000256" key="3">
    <source>
        <dbReference type="SAM" id="SignalP"/>
    </source>
</evidence>
<comment type="similarity">
    <text evidence="1">Belongs to the bacterial solute-binding protein 3 family.</text>
</comment>
<gene>
    <name evidence="5" type="ORF">ORQ98_20940</name>
</gene>
<keyword evidence="2 3" id="KW-0732">Signal</keyword>
<evidence type="ECO:0000256" key="2">
    <source>
        <dbReference type="ARBA" id="ARBA00022729"/>
    </source>
</evidence>
<dbReference type="RefSeq" id="WP_274690757.1">
    <property type="nucleotide sequence ID" value="NZ_JAPMOU010000034.1"/>
</dbReference>
<name>A0ABT5UEL9_9GAMM</name>
<dbReference type="Gene3D" id="3.40.190.10">
    <property type="entry name" value="Periplasmic binding protein-like II"/>
    <property type="match status" value="2"/>
</dbReference>
<evidence type="ECO:0000313" key="6">
    <source>
        <dbReference type="Proteomes" id="UP001528823"/>
    </source>
</evidence>
<proteinExistence type="inferred from homology"/>
<reference evidence="5 6" key="1">
    <citation type="submission" date="2022-11" db="EMBL/GenBank/DDBJ databases">
        <title>Spartinivicinus poritis sp. nov., isolated from scleractinian coral Porites lutea.</title>
        <authorList>
            <person name="Zhang G."/>
            <person name="Cai L."/>
            <person name="Wei Q."/>
        </authorList>
    </citation>
    <scope>NUCLEOTIDE SEQUENCE [LARGE SCALE GENOMIC DNA]</scope>
    <source>
        <strain evidence="5 6">A2-2</strain>
    </source>
</reference>
<organism evidence="5 6">
    <name type="scientific">Spartinivicinus poritis</name>
    <dbReference type="NCBI Taxonomy" id="2994640"/>
    <lineage>
        <taxon>Bacteria</taxon>
        <taxon>Pseudomonadati</taxon>
        <taxon>Pseudomonadota</taxon>
        <taxon>Gammaproteobacteria</taxon>
        <taxon>Oceanospirillales</taxon>
        <taxon>Zooshikellaceae</taxon>
        <taxon>Spartinivicinus</taxon>
    </lineage>
</organism>
<feature type="signal peptide" evidence="3">
    <location>
        <begin position="1"/>
        <end position="17"/>
    </location>
</feature>
<dbReference type="EMBL" id="JAPMOU010000034">
    <property type="protein sequence ID" value="MDE1464431.1"/>
    <property type="molecule type" value="Genomic_DNA"/>
</dbReference>
<dbReference type="InterPro" id="IPR001638">
    <property type="entry name" value="Solute-binding_3/MltF_N"/>
</dbReference>
<dbReference type="PANTHER" id="PTHR35936:SF25">
    <property type="entry name" value="ABC TRANSPORTER SUBSTRATE-BINDING PROTEIN"/>
    <property type="match status" value="1"/>
</dbReference>
<comment type="caution">
    <text evidence="5">The sequence shown here is derived from an EMBL/GenBank/DDBJ whole genome shotgun (WGS) entry which is preliminary data.</text>
</comment>